<dbReference type="Pfam" id="PF00555">
    <property type="entry name" value="Endotoxin_M"/>
    <property type="match status" value="1"/>
</dbReference>
<proteinExistence type="inferred from homology"/>
<dbReference type="SUPFAM" id="SSF51096">
    <property type="entry name" value="delta-Endotoxin (insectocide), middle domain"/>
    <property type="match status" value="1"/>
</dbReference>
<dbReference type="Pfam" id="PF03945">
    <property type="entry name" value="Endotoxin_N"/>
    <property type="match status" value="1"/>
</dbReference>
<dbReference type="Pfam" id="PF03944">
    <property type="entry name" value="Endotoxin_C"/>
    <property type="match status" value="1"/>
</dbReference>
<dbReference type="Pfam" id="PF17997">
    <property type="entry name" value="Cry1Ac_D5"/>
    <property type="match status" value="1"/>
</dbReference>
<dbReference type="InterPro" id="IPR001178">
    <property type="entry name" value="Pest_cryst_dom_II"/>
</dbReference>
<feature type="domain" description="Pesticidal crystal protein Cry" evidence="9">
    <location>
        <begin position="763"/>
        <end position="942"/>
    </location>
</feature>
<dbReference type="InterPro" id="IPR038979">
    <property type="entry name" value="Pest_crys"/>
</dbReference>
<evidence type="ECO:0000259" key="9">
    <source>
        <dbReference type="Pfam" id="PF17997"/>
    </source>
</evidence>
<feature type="domain" description="Cry1Ac-like" evidence="10">
    <location>
        <begin position="1055"/>
        <end position="1132"/>
    </location>
</feature>
<organism evidence="11">
    <name type="scientific">Bacillus thuringiensis</name>
    <dbReference type="NCBI Taxonomy" id="1428"/>
    <lineage>
        <taxon>Bacteria</taxon>
        <taxon>Bacillati</taxon>
        <taxon>Bacillota</taxon>
        <taxon>Bacilli</taxon>
        <taxon>Bacillales</taxon>
        <taxon>Bacillaceae</taxon>
        <taxon>Bacillus</taxon>
        <taxon>Bacillus cereus group</taxon>
    </lineage>
</organism>
<dbReference type="PANTHER" id="PTHR37003">
    <property type="entry name" value="ENDOTOXIN_N DOMAIN-CONTAINING PROTEIN-RELATED"/>
    <property type="match status" value="1"/>
</dbReference>
<evidence type="ECO:0000256" key="4">
    <source>
        <dbReference type="ARBA" id="ARBA00023026"/>
    </source>
</evidence>
<name>U5KRW7_BACTU</name>
<dbReference type="InterPro" id="IPR036716">
    <property type="entry name" value="Pest_crys_N_sf"/>
</dbReference>
<keyword evidence="3" id="KW-0749">Sporulation</keyword>
<dbReference type="InterPro" id="IPR005639">
    <property type="entry name" value="Pest_crys_dom_I"/>
</dbReference>
<evidence type="ECO:0000259" key="7">
    <source>
        <dbReference type="Pfam" id="PF03944"/>
    </source>
</evidence>
<evidence type="ECO:0000256" key="2">
    <source>
        <dbReference type="ARBA" id="ARBA00022656"/>
    </source>
</evidence>
<dbReference type="PANTHER" id="PTHR37003:SF2">
    <property type="entry name" value="PESTICIDAL CRYSTAL PROTEIN N-TERMINAL DOMAIN-CONTAINING PROTEIN"/>
    <property type="match status" value="1"/>
</dbReference>
<dbReference type="InterPro" id="IPR048645">
    <property type="entry name" value="Cry1Ac-like_dom-VII"/>
</dbReference>
<dbReference type="CDD" id="cd04085">
    <property type="entry name" value="delta_endotoxin_C"/>
    <property type="match status" value="1"/>
</dbReference>
<feature type="domain" description="Pesticidal crystal protein" evidence="7">
    <location>
        <begin position="545"/>
        <end position="683"/>
    </location>
</feature>
<dbReference type="SUPFAM" id="SSF56849">
    <property type="entry name" value="delta-Endotoxin (insectocide), N-terminal domain"/>
    <property type="match status" value="1"/>
</dbReference>
<dbReference type="Gene3D" id="2.100.10.10">
    <property type="entry name" value="Pesticidal crystal protein, central domain"/>
    <property type="match status" value="1"/>
</dbReference>
<dbReference type="InterPro" id="IPR036399">
    <property type="entry name" value="Pest_cryst_cen_dom_sf"/>
</dbReference>
<dbReference type="GO" id="GO:0005102">
    <property type="term" value="F:signaling receptor binding"/>
    <property type="evidence" value="ECO:0007669"/>
    <property type="project" value="InterPro"/>
</dbReference>
<accession>U5KRW7</accession>
<evidence type="ECO:0000259" key="10">
    <source>
        <dbReference type="Pfam" id="PF21463"/>
    </source>
</evidence>
<dbReference type="AlphaFoldDB" id="U5KRW7"/>
<evidence type="ECO:0000313" key="11">
    <source>
        <dbReference type="EMBL" id="AGU13842.1"/>
    </source>
</evidence>
<dbReference type="Gene3D" id="2.60.120.260">
    <property type="entry name" value="Galactose-binding domain-like"/>
    <property type="match status" value="1"/>
</dbReference>
<dbReference type="GO" id="GO:0030435">
    <property type="term" value="P:sporulation resulting in formation of a cellular spore"/>
    <property type="evidence" value="ECO:0007669"/>
    <property type="project" value="UniProtKB-KW"/>
</dbReference>
<dbReference type="InterPro" id="IPR005638">
    <property type="entry name" value="Pest_crys_dom-III"/>
</dbReference>
<comment type="similarity">
    <text evidence="1">Belongs to the delta endotoxin family.</text>
</comment>
<protein>
    <recommendedName>
        <fullName evidence="5">Crystaline entomocidal protoxin</fullName>
    </recommendedName>
</protein>
<evidence type="ECO:0000256" key="5">
    <source>
        <dbReference type="ARBA" id="ARBA00029653"/>
    </source>
</evidence>
<dbReference type="SUPFAM" id="SSF49785">
    <property type="entry name" value="Galactose-binding domain-like"/>
    <property type="match status" value="2"/>
</dbReference>
<dbReference type="GO" id="GO:0001907">
    <property type="term" value="P:symbiont-mediated killing of host cell"/>
    <property type="evidence" value="ECO:0007669"/>
    <property type="project" value="InterPro"/>
</dbReference>
<sequence length="1226" mass="139067">MKNVWKVILCSKCIGGKKMSPNNQNEFDIIDVPSNTSISTNFVRYPFVNDPNSNTLQNKNYKDFLTMSEKSNSGYLTDPEAFDDVGSAIFAGLSITAKIMDAFDVPGGDIFNGLLEIIGILWDLQDDTWEAFMEQVEVLIDQKIAEYARNLALTNLKGLENSYKLYLEALADWKQNPTSPSSQERVRTRFRDTDDSLTVFMPSFAVKGYEIPLLAVYAQAANLHLLLLRDSAAYGLGWGLSQLNVNDNYNRQVRLTGEYTNHCVSWYTTGLEKLRGSNAQSWIKFNRYRREMTVMVLDIVALFPNYDARRYPQATTTELTRLIYTDPHGYTIYSPTSQTTIPWYEYGQSFSEIENVAIQAPRLFRWAQKLQIYSKFVRHAPQESHYWSGHTFTFHHTRDDTKTSLTYGDIIDYKYLSEADLSNTDIYKVSSLVASSWGSGVRLLVTKAIFETINTSNKLIDYEYDLQLLSNFFNEWKNTEAELPIQIVNPPIFGDFNQYSHRVAYISHAPIQPYSGAFRNYGLVPVYGWSHVSVDRNNTIYADRISQIPAVKAVQGSGEPYPVVRGPGFTGGDIARLPNNPNVGLWFNSKVESTALNKRFRVRIRYACATGARADFGGLTLPITVQFNQTMSTTTPTRYEDFQYVDISGSFLLTNTNSGFSLVAQSANQTNNLFIDKIEFIPENPALEAESDLEAAKKAVNALFTNRKNVLQTGVTDYQINQAANLIECVSDEVYPNEKRLLFDAVKEAKRLSATRNLLEDTDFHAINGGNGWTGSTGIEIVEGDILFKDRSLRLPSARETDREIYPTYIYQKIDESRLKQNTRYSLRGFIGSSQDLEIYVLRHQAYRVIKNVSDNLLPNIRPINACGGVDRCSQQKYVNNSLEVNSGLSNGIGASDSHEFSIHVDTGELNYNENTGIWVVFKIATTNGYATLGNLELVEEGPLSGDALERVKNQEKQWQDQMTRRRAETENRYGLAKQAVDRLFVDYQDQQVSPIIEISDLTAAQNVVQSIPYVYNDMLPEIPGMNYTSVTELTNRLQQAWDLYDQRNSIQNGDFRNDVSNWNVTPEVNIQQMNDTSVLVIPNWDSQASQQITVQPNRRYVLRVTARKEGSGDGYVTIRDGAKYTETLTFNTCDYNGSSVYQEQALYTNDVYNTQSANIHGSNSAYHTQASNTDRYNMNGMYNDQTSYVTKTVEFIPNTEQVWIEMSETEGVFYIESVELIVEEN</sequence>
<keyword evidence="2" id="KW-0800">Toxin</keyword>
<feature type="domain" description="Pesticidal crystal protein" evidence="8">
    <location>
        <begin position="127"/>
        <end position="307"/>
    </location>
</feature>
<evidence type="ECO:0000256" key="3">
    <source>
        <dbReference type="ARBA" id="ARBA00022969"/>
    </source>
</evidence>
<dbReference type="Pfam" id="PF21463">
    <property type="entry name" value="Cry1Ac_dom-VII"/>
    <property type="match status" value="1"/>
</dbReference>
<feature type="domain" description="Pesticidal crystal protein" evidence="6">
    <location>
        <begin position="315"/>
        <end position="535"/>
    </location>
</feature>
<evidence type="ECO:0000259" key="6">
    <source>
        <dbReference type="Pfam" id="PF00555"/>
    </source>
</evidence>
<keyword evidence="4" id="KW-0843">Virulence</keyword>
<dbReference type="EMBL" id="KC156677">
    <property type="protein sequence ID" value="AGU13842.1"/>
    <property type="molecule type" value="Genomic_DNA"/>
</dbReference>
<dbReference type="InterPro" id="IPR041587">
    <property type="entry name" value="Cry_V"/>
</dbReference>
<reference evidence="11" key="1">
    <citation type="submission" date="2012-11" db="EMBL/GenBank/DDBJ databases">
        <title>Pesticidal proteins from microbes.</title>
        <authorList>
            <person name="Sampson K.S."/>
        </authorList>
    </citation>
    <scope>NUCLEOTIDE SEQUENCE</scope>
    <source>
        <strain evidence="11">ARP135</strain>
    </source>
</reference>
<evidence type="ECO:0000259" key="8">
    <source>
        <dbReference type="Pfam" id="PF03945"/>
    </source>
</evidence>
<dbReference type="GO" id="GO:0090729">
    <property type="term" value="F:toxin activity"/>
    <property type="evidence" value="ECO:0007669"/>
    <property type="project" value="UniProtKB-KW"/>
</dbReference>
<evidence type="ECO:0000256" key="1">
    <source>
        <dbReference type="ARBA" id="ARBA00007819"/>
    </source>
</evidence>
<dbReference type="InterPro" id="IPR008979">
    <property type="entry name" value="Galactose-bd-like_sf"/>
</dbReference>
<dbReference type="Gene3D" id="1.20.190.10">
    <property type="entry name" value="Pesticidal crystal protein, N-terminal domain"/>
    <property type="match status" value="1"/>
</dbReference>